<feature type="non-terminal residue" evidence="1">
    <location>
        <position position="265"/>
    </location>
</feature>
<accession>X1HYN0</accession>
<dbReference type="EMBL" id="BARU01030203">
    <property type="protein sequence ID" value="GAH75271.1"/>
    <property type="molecule type" value="Genomic_DNA"/>
</dbReference>
<comment type="caution">
    <text evidence="1">The sequence shown here is derived from an EMBL/GenBank/DDBJ whole genome shotgun (WGS) entry which is preliminary data.</text>
</comment>
<sequence length="265" mass="30530">INTAEAPSEAVITPDQVEAYEETISQEEEERSRIEQVKRLPANYPCHGCLNVKRCDRETVYAGEDDKLLCEQRVTKETAGELKQKATVEIPEELRHLIEEKAGTRAQVLDLNEINLSRYQTELKQGYALLSNVLEQIDDPNECLERCTQGFHYAFDSQRESRHVLYVCTNPKCLARKKSAFTRTKHAGGQAKKKLETTAIRKAVQETTKIDLARMRLIILAQIEGSHIEKYHYRTGIESPEQWLWKKVSPKTQDIERNQDKLFQA</sequence>
<reference evidence="1" key="1">
    <citation type="journal article" date="2014" name="Front. Microbiol.">
        <title>High frequency of phylogenetically diverse reductive dehalogenase-homologous genes in deep subseafloor sedimentary metagenomes.</title>
        <authorList>
            <person name="Kawai M."/>
            <person name="Futagami T."/>
            <person name="Toyoda A."/>
            <person name="Takaki Y."/>
            <person name="Nishi S."/>
            <person name="Hori S."/>
            <person name="Arai W."/>
            <person name="Tsubouchi T."/>
            <person name="Morono Y."/>
            <person name="Uchiyama I."/>
            <person name="Ito T."/>
            <person name="Fujiyama A."/>
            <person name="Inagaki F."/>
            <person name="Takami H."/>
        </authorList>
    </citation>
    <scope>NUCLEOTIDE SEQUENCE</scope>
    <source>
        <strain evidence="1">Expedition CK06-06</strain>
    </source>
</reference>
<proteinExistence type="predicted"/>
<gene>
    <name evidence="1" type="ORF">S03H2_47968</name>
</gene>
<feature type="non-terminal residue" evidence="1">
    <location>
        <position position="1"/>
    </location>
</feature>
<evidence type="ECO:0000313" key="1">
    <source>
        <dbReference type="EMBL" id="GAH75271.1"/>
    </source>
</evidence>
<name>X1HYN0_9ZZZZ</name>
<dbReference type="AlphaFoldDB" id="X1HYN0"/>
<protein>
    <submittedName>
        <fullName evidence="1">Uncharacterized protein</fullName>
    </submittedName>
</protein>
<organism evidence="1">
    <name type="scientific">marine sediment metagenome</name>
    <dbReference type="NCBI Taxonomy" id="412755"/>
    <lineage>
        <taxon>unclassified sequences</taxon>
        <taxon>metagenomes</taxon>
        <taxon>ecological metagenomes</taxon>
    </lineage>
</organism>